<keyword evidence="1" id="KW-0805">Transcription regulation</keyword>
<dbReference type="EMBL" id="SLWR01000004">
    <property type="protein sequence ID" value="TCO48543.1"/>
    <property type="molecule type" value="Genomic_DNA"/>
</dbReference>
<feature type="DNA-binding region" description="H-T-H motif" evidence="4">
    <location>
        <begin position="28"/>
        <end position="47"/>
    </location>
</feature>
<evidence type="ECO:0000256" key="1">
    <source>
        <dbReference type="ARBA" id="ARBA00023015"/>
    </source>
</evidence>
<accession>A0A4R2ISZ6</accession>
<evidence type="ECO:0000313" key="6">
    <source>
        <dbReference type="EMBL" id="TCO48543.1"/>
    </source>
</evidence>
<organism evidence="6 7">
    <name type="scientific">Kribbella antiqua</name>
    <dbReference type="NCBI Taxonomy" id="2512217"/>
    <lineage>
        <taxon>Bacteria</taxon>
        <taxon>Bacillati</taxon>
        <taxon>Actinomycetota</taxon>
        <taxon>Actinomycetes</taxon>
        <taxon>Propionibacteriales</taxon>
        <taxon>Kribbellaceae</taxon>
        <taxon>Kribbella</taxon>
    </lineage>
</organism>
<evidence type="ECO:0000256" key="3">
    <source>
        <dbReference type="ARBA" id="ARBA00023163"/>
    </source>
</evidence>
<dbReference type="PRINTS" id="PR00455">
    <property type="entry name" value="HTHTETR"/>
</dbReference>
<protein>
    <submittedName>
        <fullName evidence="6">TetR family transcriptional regulator</fullName>
    </submittedName>
</protein>
<dbReference type="Pfam" id="PF21597">
    <property type="entry name" value="TetR_C_43"/>
    <property type="match status" value="1"/>
</dbReference>
<dbReference type="GO" id="GO:0003700">
    <property type="term" value="F:DNA-binding transcription factor activity"/>
    <property type="evidence" value="ECO:0007669"/>
    <property type="project" value="TreeGrafter"/>
</dbReference>
<dbReference type="InterPro" id="IPR009057">
    <property type="entry name" value="Homeodomain-like_sf"/>
</dbReference>
<evidence type="ECO:0000259" key="5">
    <source>
        <dbReference type="PROSITE" id="PS50977"/>
    </source>
</evidence>
<reference evidence="6 7" key="1">
    <citation type="journal article" date="2015" name="Stand. Genomic Sci.">
        <title>Genomic Encyclopedia of Bacterial and Archaeal Type Strains, Phase III: the genomes of soil and plant-associated and newly described type strains.</title>
        <authorList>
            <person name="Whitman W.B."/>
            <person name="Woyke T."/>
            <person name="Klenk H.P."/>
            <person name="Zhou Y."/>
            <person name="Lilburn T.G."/>
            <person name="Beck B.J."/>
            <person name="De Vos P."/>
            <person name="Vandamme P."/>
            <person name="Eisen J.A."/>
            <person name="Garrity G."/>
            <person name="Hugenholtz P."/>
            <person name="Kyrpides N.C."/>
        </authorList>
    </citation>
    <scope>NUCLEOTIDE SEQUENCE [LARGE SCALE GENOMIC DNA]</scope>
    <source>
        <strain evidence="6 7">VKM Ac-2541</strain>
    </source>
</reference>
<dbReference type="GO" id="GO:0000976">
    <property type="term" value="F:transcription cis-regulatory region binding"/>
    <property type="evidence" value="ECO:0007669"/>
    <property type="project" value="TreeGrafter"/>
</dbReference>
<keyword evidence="7" id="KW-1185">Reference proteome</keyword>
<dbReference type="InterPro" id="IPR050109">
    <property type="entry name" value="HTH-type_TetR-like_transc_reg"/>
</dbReference>
<name>A0A4R2ISZ6_9ACTN</name>
<dbReference type="InterPro" id="IPR049445">
    <property type="entry name" value="TetR_SbtR-like_C"/>
</dbReference>
<comment type="caution">
    <text evidence="6">The sequence shown here is derived from an EMBL/GenBank/DDBJ whole genome shotgun (WGS) entry which is preliminary data.</text>
</comment>
<evidence type="ECO:0000313" key="7">
    <source>
        <dbReference type="Proteomes" id="UP000295573"/>
    </source>
</evidence>
<gene>
    <name evidence="6" type="ORF">EV646_104365</name>
</gene>
<keyword evidence="2 4" id="KW-0238">DNA-binding</keyword>
<dbReference type="Proteomes" id="UP000295573">
    <property type="component" value="Unassembled WGS sequence"/>
</dbReference>
<dbReference type="AlphaFoldDB" id="A0A4R2ISZ6"/>
<dbReference type="Gene3D" id="1.10.357.10">
    <property type="entry name" value="Tetracycline Repressor, domain 2"/>
    <property type="match status" value="1"/>
</dbReference>
<evidence type="ECO:0000256" key="2">
    <source>
        <dbReference type="ARBA" id="ARBA00023125"/>
    </source>
</evidence>
<dbReference type="RefSeq" id="WP_132148486.1">
    <property type="nucleotide sequence ID" value="NZ_SLWR01000004.1"/>
</dbReference>
<sequence length="178" mass="19062">MRADARRNYDRLVAVAADVVAEQGADASLEEISRRAGVGSATLHRHFGGRPALLEAVFQNSIDTVCTQADELEDHPEPLQALKIWLHSMVDHSTGIRGLGSTLKLSAERGSQCHARIVDAGRSLLVRAQQDGAVPDEVAIEDLLKLVNGISLASDRDSALAGRLLDLTLRGVAPGRDE</sequence>
<dbReference type="PROSITE" id="PS50977">
    <property type="entry name" value="HTH_TETR_2"/>
    <property type="match status" value="1"/>
</dbReference>
<dbReference type="PANTHER" id="PTHR30055:SF234">
    <property type="entry name" value="HTH-TYPE TRANSCRIPTIONAL REGULATOR BETI"/>
    <property type="match status" value="1"/>
</dbReference>
<dbReference type="Pfam" id="PF00440">
    <property type="entry name" value="TetR_N"/>
    <property type="match status" value="1"/>
</dbReference>
<dbReference type="InterPro" id="IPR036271">
    <property type="entry name" value="Tet_transcr_reg_TetR-rel_C_sf"/>
</dbReference>
<dbReference type="PANTHER" id="PTHR30055">
    <property type="entry name" value="HTH-TYPE TRANSCRIPTIONAL REGULATOR RUTR"/>
    <property type="match status" value="1"/>
</dbReference>
<dbReference type="SUPFAM" id="SSF46689">
    <property type="entry name" value="Homeodomain-like"/>
    <property type="match status" value="1"/>
</dbReference>
<evidence type="ECO:0000256" key="4">
    <source>
        <dbReference type="PROSITE-ProRule" id="PRU00335"/>
    </source>
</evidence>
<keyword evidence="3" id="KW-0804">Transcription</keyword>
<dbReference type="SUPFAM" id="SSF48498">
    <property type="entry name" value="Tetracyclin repressor-like, C-terminal domain"/>
    <property type="match status" value="1"/>
</dbReference>
<dbReference type="InterPro" id="IPR001647">
    <property type="entry name" value="HTH_TetR"/>
</dbReference>
<dbReference type="OrthoDB" id="3382616at2"/>
<proteinExistence type="predicted"/>
<feature type="domain" description="HTH tetR-type" evidence="5">
    <location>
        <begin position="6"/>
        <end position="65"/>
    </location>
</feature>